<reference evidence="3 4" key="1">
    <citation type="journal article" date="2015" name="Stand. Genomic Sci.">
        <title>Genomic Encyclopedia of Bacterial and Archaeal Type Strains, Phase III: the genomes of soil and plant-associated and newly described type strains.</title>
        <authorList>
            <person name="Whitman W.B."/>
            <person name="Woyke T."/>
            <person name="Klenk H.P."/>
            <person name="Zhou Y."/>
            <person name="Lilburn T.G."/>
            <person name="Beck B.J."/>
            <person name="De Vos P."/>
            <person name="Vandamme P."/>
            <person name="Eisen J.A."/>
            <person name="Garrity G."/>
            <person name="Hugenholtz P."/>
            <person name="Kyrpides N.C."/>
        </authorList>
    </citation>
    <scope>NUCLEOTIDE SEQUENCE [LARGE SCALE GENOMIC DNA]</scope>
    <source>
        <strain evidence="3 4">CGMCC 1.10685</strain>
    </source>
</reference>
<protein>
    <submittedName>
        <fullName evidence="3">Uncharacterized protein</fullName>
    </submittedName>
</protein>
<comment type="caution">
    <text evidence="3">The sequence shown here is derived from an EMBL/GenBank/DDBJ whole genome shotgun (WGS) entry which is preliminary data.</text>
</comment>
<proteinExistence type="predicted"/>
<keyword evidence="2" id="KW-1133">Transmembrane helix</keyword>
<accession>A0A562PHP3</accession>
<keyword evidence="2" id="KW-0472">Membrane</keyword>
<name>A0A562PHP3_9BURK</name>
<evidence type="ECO:0000313" key="3">
    <source>
        <dbReference type="EMBL" id="TWI43961.1"/>
    </source>
</evidence>
<dbReference type="Proteomes" id="UP000315112">
    <property type="component" value="Unassembled WGS sequence"/>
</dbReference>
<organism evidence="3 4">
    <name type="scientific">Pseudoduganella flava</name>
    <dbReference type="NCBI Taxonomy" id="871742"/>
    <lineage>
        <taxon>Bacteria</taxon>
        <taxon>Pseudomonadati</taxon>
        <taxon>Pseudomonadota</taxon>
        <taxon>Betaproteobacteria</taxon>
        <taxon>Burkholderiales</taxon>
        <taxon>Oxalobacteraceae</taxon>
        <taxon>Telluria group</taxon>
        <taxon>Pseudoduganella</taxon>
    </lineage>
</organism>
<dbReference type="AlphaFoldDB" id="A0A562PHP3"/>
<evidence type="ECO:0000256" key="2">
    <source>
        <dbReference type="SAM" id="Phobius"/>
    </source>
</evidence>
<gene>
    <name evidence="3" type="ORF">IP92_04479</name>
</gene>
<feature type="compositionally biased region" description="Pro residues" evidence="1">
    <location>
        <begin position="101"/>
        <end position="111"/>
    </location>
</feature>
<feature type="compositionally biased region" description="Low complexity" evidence="1">
    <location>
        <begin position="86"/>
        <end position="100"/>
    </location>
</feature>
<feature type="region of interest" description="Disordered" evidence="1">
    <location>
        <begin position="1"/>
        <end position="27"/>
    </location>
</feature>
<dbReference type="EMBL" id="VLKW01000010">
    <property type="protein sequence ID" value="TWI43961.1"/>
    <property type="molecule type" value="Genomic_DNA"/>
</dbReference>
<sequence length="287" mass="29547">MLQEQGDRPARPGRPSLIAPGGNAEPARQILSSLDAKPAAKSAPARKTSRTLLWGGLGAATIAVAAGLFTLSGRESDDTTVALASAPAPAAAPRVAAAPVAPAPTPVPTPAPVSDAAVVRDALEATPAAPQPSVTEVLAAPSKPAAKKDQLTQALERPAQKKAAESKAESKPEHKPEHKAERSTEHKAESRSESKAENKKAERKKTAADKPAKAAPNQADSDAALLAALMTHVRGKKSTPAEQLKICKQYNAAGEAQCRERLCASVASKEPACKTAHKKPADSQPAS</sequence>
<feature type="compositionally biased region" description="Basic and acidic residues" evidence="1">
    <location>
        <begin position="158"/>
        <end position="212"/>
    </location>
</feature>
<keyword evidence="2" id="KW-0812">Transmembrane</keyword>
<evidence type="ECO:0000313" key="4">
    <source>
        <dbReference type="Proteomes" id="UP000315112"/>
    </source>
</evidence>
<feature type="compositionally biased region" description="Basic and acidic residues" evidence="1">
    <location>
        <begin position="1"/>
        <end position="10"/>
    </location>
</feature>
<feature type="transmembrane region" description="Helical" evidence="2">
    <location>
        <begin position="51"/>
        <end position="71"/>
    </location>
</feature>
<evidence type="ECO:0000256" key="1">
    <source>
        <dbReference type="SAM" id="MobiDB-lite"/>
    </source>
</evidence>
<feature type="region of interest" description="Disordered" evidence="1">
    <location>
        <begin position="86"/>
        <end position="219"/>
    </location>
</feature>